<proteinExistence type="predicted"/>
<dbReference type="EMBL" id="CP015405">
    <property type="protein sequence ID" value="ANU78392.1"/>
    <property type="molecule type" value="Genomic_DNA"/>
</dbReference>
<evidence type="ECO:0000313" key="6">
    <source>
        <dbReference type="Proteomes" id="UP000092574"/>
    </source>
</evidence>
<dbReference type="Gene3D" id="1.10.260.40">
    <property type="entry name" value="lambda repressor-like DNA-binding domains"/>
    <property type="match status" value="1"/>
</dbReference>
<dbReference type="OrthoDB" id="9789891at2"/>
<dbReference type="SMART" id="SM00354">
    <property type="entry name" value="HTH_LACI"/>
    <property type="match status" value="1"/>
</dbReference>
<keyword evidence="3" id="KW-0804">Transcription</keyword>
<dbReference type="SUPFAM" id="SSF47413">
    <property type="entry name" value="lambda repressor-like DNA-binding domains"/>
    <property type="match status" value="1"/>
</dbReference>
<dbReference type="InterPro" id="IPR010982">
    <property type="entry name" value="Lambda_DNA-bd_dom_sf"/>
</dbReference>
<feature type="domain" description="HTH lacI-type" evidence="4">
    <location>
        <begin position="5"/>
        <end position="59"/>
    </location>
</feature>
<dbReference type="GO" id="GO:0003700">
    <property type="term" value="F:DNA-binding transcription factor activity"/>
    <property type="evidence" value="ECO:0007669"/>
    <property type="project" value="TreeGrafter"/>
</dbReference>
<dbReference type="RefSeq" id="WP_065544475.1">
    <property type="nucleotide sequence ID" value="NZ_CP015405.2"/>
</dbReference>
<dbReference type="Pfam" id="PF13377">
    <property type="entry name" value="Peripla_BP_3"/>
    <property type="match status" value="1"/>
</dbReference>
<evidence type="ECO:0000313" key="5">
    <source>
        <dbReference type="EMBL" id="ANU78392.1"/>
    </source>
</evidence>
<dbReference type="PANTHER" id="PTHR30146:SF154">
    <property type="entry name" value="TRANSCRIPTION REGULATOR, MEMBER OF GALR FAMILY"/>
    <property type="match status" value="1"/>
</dbReference>
<dbReference type="Proteomes" id="UP000092574">
    <property type="component" value="Chromosome"/>
</dbReference>
<keyword evidence="6" id="KW-1185">Reference proteome</keyword>
<keyword evidence="1" id="KW-0805">Transcription regulation</keyword>
<name>A0A1C7IJU6_9FIRM</name>
<dbReference type="CDD" id="cd06267">
    <property type="entry name" value="PBP1_LacI_sugar_binding-like"/>
    <property type="match status" value="1"/>
</dbReference>
<dbReference type="SUPFAM" id="SSF53822">
    <property type="entry name" value="Periplasmic binding protein-like I"/>
    <property type="match status" value="1"/>
</dbReference>
<sequence length="339" mass="38288">MKENISLKDIARMCNVSISTVSKAMNDRPDISSIKKAEIRKVAKEMDYVPNYMASTLKSKHTRNIGVLLSETTGQGLMHEHLARILNSFKDTVEERGYVLTFLNASSSPNRLSYMEQCKYMRFDGVFILCADYHLSEVRDLLVSNIPLVVVDHVLPKHINIASNQRGDMRRLLQFVYERGHRRIAYIHGQNCEVTRDRLEAYKNFMRVHDLPLVRAYIYSCPYRDVERAAAFTRAILSVPEKPTCILYPDDLTAVGGMGTIQEMGIRVPEDISIAGYDGISIASIIRPRITTINQDTVSMGIQAGNKLINRIEFPEMETKGETVVVDGRVEPGESVSVI</sequence>
<dbReference type="PROSITE" id="PS50932">
    <property type="entry name" value="HTH_LACI_2"/>
    <property type="match status" value="1"/>
</dbReference>
<dbReference type="InterPro" id="IPR028082">
    <property type="entry name" value="Peripla_BP_I"/>
</dbReference>
<dbReference type="CDD" id="cd01392">
    <property type="entry name" value="HTH_LacI"/>
    <property type="match status" value="1"/>
</dbReference>
<dbReference type="GO" id="GO:0000976">
    <property type="term" value="F:transcription cis-regulatory region binding"/>
    <property type="evidence" value="ECO:0007669"/>
    <property type="project" value="TreeGrafter"/>
</dbReference>
<reference evidence="5" key="1">
    <citation type="submission" date="2017-04" db="EMBL/GenBank/DDBJ databases">
        <title>Complete Genome Sequences of Twelve Strains of a Stable Defined Moderately Diverse Mouse Microbiota 2 (sDMDMm2).</title>
        <authorList>
            <person name="Uchimura Y."/>
            <person name="Wyss M."/>
            <person name="Brugiroux S."/>
            <person name="Limenitakis J.P."/>
            <person name="Stecher B."/>
            <person name="McCoy K.D."/>
            <person name="Macpherson A.J."/>
        </authorList>
    </citation>
    <scope>NUCLEOTIDE SEQUENCE</scope>
    <source>
        <strain evidence="5">YL58</strain>
    </source>
</reference>
<evidence type="ECO:0000256" key="1">
    <source>
        <dbReference type="ARBA" id="ARBA00023015"/>
    </source>
</evidence>
<dbReference type="InterPro" id="IPR000843">
    <property type="entry name" value="HTH_LacI"/>
</dbReference>
<protein>
    <submittedName>
        <fullName evidence="5">LacI family transcriptional regulator</fullName>
    </submittedName>
</protein>
<evidence type="ECO:0000256" key="3">
    <source>
        <dbReference type="ARBA" id="ARBA00023163"/>
    </source>
</evidence>
<dbReference type="AlphaFoldDB" id="A0A1C7IJU6"/>
<dbReference type="InterPro" id="IPR046335">
    <property type="entry name" value="LacI/GalR-like_sensor"/>
</dbReference>
<dbReference type="KEGG" id="byl:A4V09_23145"/>
<organism evidence="5 6">
    <name type="scientific">Blautia pseudococcoides</name>
    <dbReference type="NCBI Taxonomy" id="1796616"/>
    <lineage>
        <taxon>Bacteria</taxon>
        <taxon>Bacillati</taxon>
        <taxon>Bacillota</taxon>
        <taxon>Clostridia</taxon>
        <taxon>Lachnospirales</taxon>
        <taxon>Lachnospiraceae</taxon>
        <taxon>Blautia</taxon>
    </lineage>
</organism>
<accession>A0A1C7IJU6</accession>
<keyword evidence="2" id="KW-0238">DNA-binding</keyword>
<evidence type="ECO:0000259" key="4">
    <source>
        <dbReference type="PROSITE" id="PS50932"/>
    </source>
</evidence>
<dbReference type="STRING" id="1796616.A4V09_23145"/>
<dbReference type="Pfam" id="PF00356">
    <property type="entry name" value="LacI"/>
    <property type="match status" value="1"/>
</dbReference>
<dbReference type="Gene3D" id="3.40.50.2300">
    <property type="match status" value="2"/>
</dbReference>
<evidence type="ECO:0000256" key="2">
    <source>
        <dbReference type="ARBA" id="ARBA00023125"/>
    </source>
</evidence>
<gene>
    <name evidence="5" type="ORF">A4V09_23145</name>
</gene>
<dbReference type="PANTHER" id="PTHR30146">
    <property type="entry name" value="LACI-RELATED TRANSCRIPTIONAL REPRESSOR"/>
    <property type="match status" value="1"/>
</dbReference>